<keyword evidence="2" id="KW-1185">Reference proteome</keyword>
<evidence type="ECO:0008006" key="3">
    <source>
        <dbReference type="Google" id="ProtNLM"/>
    </source>
</evidence>
<reference evidence="1 2" key="1">
    <citation type="submission" date="2023-04" db="EMBL/GenBank/DDBJ databases">
        <title>Genome Sequence of Selenomonas sputigena ATCC 33150.</title>
        <authorList>
            <person name="Miller D.P."/>
            <person name="Anvari S."/>
            <person name="Polson S.W."/>
            <person name="Macdonald M."/>
            <person name="Mcdowell J.V."/>
        </authorList>
    </citation>
    <scope>NUCLEOTIDE SEQUENCE [LARGE SCALE GENOMIC DNA]</scope>
    <source>
        <strain evidence="1 2">ATCC 33150</strain>
    </source>
</reference>
<dbReference type="Proteomes" id="UP001559623">
    <property type="component" value="Unassembled WGS sequence"/>
</dbReference>
<gene>
    <name evidence="1" type="ORF">QCO44_11465</name>
</gene>
<name>A0ABV3X9U3_9FIRM</name>
<proteinExistence type="predicted"/>
<protein>
    <recommendedName>
        <fullName evidence="3">Transcriptional regulator</fullName>
    </recommendedName>
</protein>
<organism evidence="1 2">
    <name type="scientific">Selenomonas sputigena</name>
    <dbReference type="NCBI Taxonomy" id="69823"/>
    <lineage>
        <taxon>Bacteria</taxon>
        <taxon>Bacillati</taxon>
        <taxon>Bacillota</taxon>
        <taxon>Negativicutes</taxon>
        <taxon>Selenomonadales</taxon>
        <taxon>Selenomonadaceae</taxon>
        <taxon>Selenomonas</taxon>
    </lineage>
</organism>
<dbReference type="RefSeq" id="WP_368847946.1">
    <property type="nucleotide sequence ID" value="NZ_CP194411.1"/>
</dbReference>
<comment type="caution">
    <text evidence="1">The sequence shown here is derived from an EMBL/GenBank/DDBJ whole genome shotgun (WGS) entry which is preliminary data.</text>
</comment>
<sequence>MESGRKIVETLILQQPENKLLTASTLYLSLAEQILEANYYKILARLTEQGILRRLSRGLYYRPRISKFGEVPFCEEEIVRHYMEGGQGVIIGYRLYRRYGLTSQNARNIEILSAHLAEERRTIGNISIRSLSMELDENIRASIEALEILQNYSRIEDVEPTRFNAYMHRFAAGYREEAVHYVLKRRRYKKSTIAFLAHCLDCLQIKNDLQRYLSPLTQYTIPILEEFP</sequence>
<evidence type="ECO:0000313" key="1">
    <source>
        <dbReference type="EMBL" id="MEX5286228.1"/>
    </source>
</evidence>
<accession>A0ABV3X9U3</accession>
<dbReference type="EMBL" id="JARVLH010000009">
    <property type="protein sequence ID" value="MEX5286228.1"/>
    <property type="molecule type" value="Genomic_DNA"/>
</dbReference>
<evidence type="ECO:0000313" key="2">
    <source>
        <dbReference type="Proteomes" id="UP001559623"/>
    </source>
</evidence>